<organism evidence="1 2">
    <name type="scientific">Candidatus Lokiarchaeum ossiferum</name>
    <dbReference type="NCBI Taxonomy" id="2951803"/>
    <lineage>
        <taxon>Archaea</taxon>
        <taxon>Promethearchaeati</taxon>
        <taxon>Promethearchaeota</taxon>
        <taxon>Promethearchaeia</taxon>
        <taxon>Promethearchaeales</taxon>
        <taxon>Promethearchaeaceae</taxon>
        <taxon>Candidatus Lokiarchaeum</taxon>
    </lineage>
</organism>
<proteinExistence type="predicted"/>
<sequence>MYLNMALSIHLPFDDQILSSFAGIVSSVTKTPIIQSIYKLFEEIKEEVIYELDHPEAEKMWT</sequence>
<dbReference type="EMBL" id="CP104013">
    <property type="protein sequence ID" value="UYP43827.1"/>
    <property type="molecule type" value="Genomic_DNA"/>
</dbReference>
<accession>A0ABY6HLQ9</accession>
<gene>
    <name evidence="1" type="ORF">NEF87_000112</name>
</gene>
<name>A0ABY6HLQ9_9ARCH</name>
<evidence type="ECO:0000313" key="1">
    <source>
        <dbReference type="EMBL" id="UYP43827.1"/>
    </source>
</evidence>
<keyword evidence="2" id="KW-1185">Reference proteome</keyword>
<reference evidence="1" key="1">
    <citation type="submission" date="2022-09" db="EMBL/GenBank/DDBJ databases">
        <title>Actin cytoskeleton and complex cell architecture in an #Asgard archaeon.</title>
        <authorList>
            <person name="Ponce Toledo R.I."/>
            <person name="Schleper C."/>
            <person name="Rodrigues Oliveira T."/>
            <person name="Wollweber F."/>
            <person name="Xu J."/>
            <person name="Rittmann S."/>
            <person name="Klingl A."/>
            <person name="Pilhofer M."/>
        </authorList>
    </citation>
    <scope>NUCLEOTIDE SEQUENCE</scope>
    <source>
        <strain evidence="1">B-35</strain>
    </source>
</reference>
<dbReference type="Proteomes" id="UP001208689">
    <property type="component" value="Chromosome"/>
</dbReference>
<evidence type="ECO:0000313" key="2">
    <source>
        <dbReference type="Proteomes" id="UP001208689"/>
    </source>
</evidence>
<protein>
    <submittedName>
        <fullName evidence="1">Uncharacterized protein</fullName>
    </submittedName>
</protein>